<gene>
    <name evidence="1" type="ORF">BCV72DRAFT_100067</name>
</gene>
<name>A0A1X0QLY4_RHIZD</name>
<accession>A0A1X0QLY4</accession>
<dbReference type="EMBL" id="KV922295">
    <property type="protein sequence ID" value="ORE00767.1"/>
    <property type="molecule type" value="Genomic_DNA"/>
</dbReference>
<dbReference type="VEuPathDB" id="FungiDB:BCV72DRAFT_100067"/>
<proteinExistence type="predicted"/>
<dbReference type="AlphaFoldDB" id="A0A1X0QLY4"/>
<reference evidence="1" key="1">
    <citation type="journal article" date="2016" name="Proc. Natl. Acad. Sci. U.S.A.">
        <title>Lipid metabolic changes in an early divergent fungus govern the establishment of a mutualistic symbiosis with endobacteria.</title>
        <authorList>
            <person name="Lastovetsky O.A."/>
            <person name="Gaspar M.L."/>
            <person name="Mondo S.J."/>
            <person name="LaButti K.M."/>
            <person name="Sandor L."/>
            <person name="Grigoriev I.V."/>
            <person name="Henry S.A."/>
            <person name="Pawlowska T.E."/>
        </authorList>
    </citation>
    <scope>NUCLEOTIDE SEQUENCE [LARGE SCALE GENOMIC DNA]</scope>
    <source>
        <strain evidence="1">ATCC 52814</strain>
    </source>
</reference>
<protein>
    <submittedName>
        <fullName evidence="1">Uncharacterized protein</fullName>
    </submittedName>
</protein>
<evidence type="ECO:0000313" key="1">
    <source>
        <dbReference type="EMBL" id="ORE00767.1"/>
    </source>
</evidence>
<dbReference type="Proteomes" id="UP000242414">
    <property type="component" value="Unassembled WGS sequence"/>
</dbReference>
<organism evidence="1">
    <name type="scientific">Rhizopus microsporus var. microsporus</name>
    <dbReference type="NCBI Taxonomy" id="86635"/>
    <lineage>
        <taxon>Eukaryota</taxon>
        <taxon>Fungi</taxon>
        <taxon>Fungi incertae sedis</taxon>
        <taxon>Mucoromycota</taxon>
        <taxon>Mucoromycotina</taxon>
        <taxon>Mucoromycetes</taxon>
        <taxon>Mucorales</taxon>
        <taxon>Mucorineae</taxon>
        <taxon>Rhizopodaceae</taxon>
        <taxon>Rhizopus</taxon>
    </lineage>
</organism>
<sequence>MNCARKLIALTANRPEAEANILFGIAALIQKLPVRTMIEGTVQGEAELWSGIFDPILSSILSDPENDVLLRWSNVLPTEASSSSSNQVRPDAMVCEIDQLSWGKSLGFGEVKLADVTPNLNELGHDLLRLATLSKSALSKSGLHASMSFQIHGYRIKIYMSKLIPGTGITAMLEVLSLEFPKSVHQLDAFTTRRNFDNLVHLYDMFWNNCLSQQKAETVTTSNVLELSTLNAIRQSTRDRTRLNHLQY</sequence>
<dbReference type="OrthoDB" id="2287221at2759"/>